<evidence type="ECO:0000313" key="3">
    <source>
        <dbReference type="Proteomes" id="UP001177000"/>
    </source>
</evidence>
<name>A0AAQ0NDW2_PSEUB</name>
<reference evidence="2" key="1">
    <citation type="submission" date="2023-03" db="EMBL/GenBank/DDBJ databases">
        <authorList>
            <person name="Pothier F. J."/>
        </authorList>
    </citation>
    <scope>NUCLEOTIDE SEQUENCE</scope>
    <source>
        <strain evidence="2">DAPP-PG 215</strain>
    </source>
</reference>
<dbReference type="Gene3D" id="2.180.10.10">
    <property type="entry name" value="RHS repeat-associated core"/>
    <property type="match status" value="1"/>
</dbReference>
<gene>
    <name evidence="2" type="ORF">DAPPPG215_04410</name>
</gene>
<dbReference type="Pfam" id="PF03527">
    <property type="entry name" value="RHS"/>
    <property type="match status" value="1"/>
</dbReference>
<proteinExistence type="predicted"/>
<organism evidence="2 3">
    <name type="scientific">Pseudomonas syringae pv. tomato</name>
    <dbReference type="NCBI Taxonomy" id="323"/>
    <lineage>
        <taxon>Bacteria</taxon>
        <taxon>Pseudomonadati</taxon>
        <taxon>Pseudomonadota</taxon>
        <taxon>Gammaproteobacteria</taxon>
        <taxon>Pseudomonadales</taxon>
        <taxon>Pseudomonadaceae</taxon>
        <taxon>Pseudomonas</taxon>
    </lineage>
</organism>
<sequence>MLREESPAQSSLYLYEPGSYAPLARVNQREGENENKIYYYHTNQIGTPLEMTDAEGQIVCIRATTPT</sequence>
<dbReference type="AlphaFoldDB" id="A0AAQ0NDW2"/>
<evidence type="ECO:0000259" key="1">
    <source>
        <dbReference type="Pfam" id="PF03527"/>
    </source>
</evidence>
<accession>A0AAQ0NDW2</accession>
<dbReference type="EMBL" id="OX458335">
    <property type="protein sequence ID" value="CAI8762833.1"/>
    <property type="molecule type" value="Genomic_DNA"/>
</dbReference>
<dbReference type="InterPro" id="IPR001826">
    <property type="entry name" value="RHS"/>
</dbReference>
<evidence type="ECO:0000313" key="2">
    <source>
        <dbReference type="EMBL" id="CAI8762833.1"/>
    </source>
</evidence>
<protein>
    <submittedName>
        <fullName evidence="2">Rhs family protein</fullName>
    </submittedName>
</protein>
<dbReference type="Proteomes" id="UP001177000">
    <property type="component" value="Chromosome"/>
</dbReference>
<feature type="domain" description="RHS protein conserved region" evidence="1">
    <location>
        <begin position="37"/>
        <end position="59"/>
    </location>
</feature>